<evidence type="ECO:0000313" key="9">
    <source>
        <dbReference type="EMBL" id="KAB0267007.1"/>
    </source>
</evidence>
<dbReference type="EMBL" id="VCMV01000014">
    <property type="protein sequence ID" value="KAB0267007.1"/>
    <property type="molecule type" value="Genomic_DNA"/>
</dbReference>
<comment type="similarity">
    <text evidence="2">Belongs to the FAD-binding oxidoreductase/transferase type 4 family.</text>
</comment>
<dbReference type="Pfam" id="PF01565">
    <property type="entry name" value="FAD_binding_4"/>
    <property type="match status" value="1"/>
</dbReference>
<dbReference type="InterPro" id="IPR016169">
    <property type="entry name" value="FAD-bd_PCMH_sub2"/>
</dbReference>
<dbReference type="AlphaFoldDB" id="A0A5N3PB88"/>
<sequence>MNEPHLQTRPKPSEAALAGLSSKLAEHLGDRVVASAAVREQHGHTLTWVKNQPPDLVVYPRTTAEVSEIVKLCAARDVPIIPFGTGTSLEGHVNAPCGGVSVDVSLMKNILAVHEEDLDCVVEAGVTRKELNEHLRDKGLFFPIDPGADASIGGMAATRASGTNAVRYGTMKDAVLGLTVVTADGEVVKTASRAKKSSAGYDLTRLFVGSEGTLGIITEITVKLHGIPEAISAGICPFPSVKAACDAVIMTIQTGIPIARIELLDEVQVRAVNLHSKLTLPESPLLLLEFHGSTAGVQEQAERFGEIAAEFAGGPFDWATKPEDRSKLWQARHDAYWAARGLRPGAQSVATDVCVPISRLAECVDETKRDIEACGLIAPIVGHVGDGNFHVQPLVNMDDPAEVEACEAFVDRLVRRALAMEGTCTGEHGVGQKKMKYLEIEHGRAALDLMRTLKRAIDPHNIMNPGKIVAL</sequence>
<evidence type="ECO:0000256" key="7">
    <source>
        <dbReference type="ARBA" id="ARBA00038897"/>
    </source>
</evidence>
<dbReference type="GO" id="GO:0008720">
    <property type="term" value="F:D-lactate dehydrogenase (NAD+) activity"/>
    <property type="evidence" value="ECO:0007669"/>
    <property type="project" value="TreeGrafter"/>
</dbReference>
<comment type="caution">
    <text evidence="9">The sequence shown here is derived from an EMBL/GenBank/DDBJ whole genome shotgun (WGS) entry which is preliminary data.</text>
</comment>
<dbReference type="InterPro" id="IPR004113">
    <property type="entry name" value="FAD-bd_oxidored_4_C"/>
</dbReference>
<organism evidence="9 10">
    <name type="scientific">Microvirga brassicacearum</name>
    <dbReference type="NCBI Taxonomy" id="2580413"/>
    <lineage>
        <taxon>Bacteria</taxon>
        <taxon>Pseudomonadati</taxon>
        <taxon>Pseudomonadota</taxon>
        <taxon>Alphaproteobacteria</taxon>
        <taxon>Hyphomicrobiales</taxon>
        <taxon>Methylobacteriaceae</taxon>
        <taxon>Microvirga</taxon>
    </lineage>
</organism>
<dbReference type="FunFam" id="1.10.45.10:FF:000001">
    <property type="entry name" value="D-lactate dehydrogenase mitochondrial"/>
    <property type="match status" value="1"/>
</dbReference>
<dbReference type="GO" id="GO:1903457">
    <property type="term" value="P:lactate catabolic process"/>
    <property type="evidence" value="ECO:0007669"/>
    <property type="project" value="TreeGrafter"/>
</dbReference>
<feature type="domain" description="FAD-binding PCMH-type" evidence="8">
    <location>
        <begin position="50"/>
        <end position="227"/>
    </location>
</feature>
<dbReference type="SUPFAM" id="SSF55103">
    <property type="entry name" value="FAD-linked oxidases, C-terminal domain"/>
    <property type="match status" value="1"/>
</dbReference>
<dbReference type="FunFam" id="3.30.465.10:FF:000014">
    <property type="entry name" value="D-lactate dehydrogenase (Cytochrome), putative"/>
    <property type="match status" value="1"/>
</dbReference>
<dbReference type="InterPro" id="IPR006094">
    <property type="entry name" value="Oxid_FAD_bind_N"/>
</dbReference>
<gene>
    <name evidence="9" type="ORF">FEZ63_11270</name>
</gene>
<keyword evidence="10" id="KW-1185">Reference proteome</keyword>
<evidence type="ECO:0000256" key="5">
    <source>
        <dbReference type="ARBA" id="ARBA00022946"/>
    </source>
</evidence>
<dbReference type="GO" id="GO:0071949">
    <property type="term" value="F:FAD binding"/>
    <property type="evidence" value="ECO:0007669"/>
    <property type="project" value="InterPro"/>
</dbReference>
<protein>
    <recommendedName>
        <fullName evidence="7">D-lactate dehydrogenase (cytochrome)</fullName>
        <ecNumber evidence="7">1.1.2.4</ecNumber>
    </recommendedName>
</protein>
<evidence type="ECO:0000256" key="6">
    <source>
        <dbReference type="ARBA" id="ARBA00023002"/>
    </source>
</evidence>
<dbReference type="FunFam" id="3.30.70.2740:FF:000001">
    <property type="entry name" value="D-lactate dehydrogenase mitochondrial"/>
    <property type="match status" value="1"/>
</dbReference>
<dbReference type="OrthoDB" id="9811557at2"/>
<keyword evidence="6" id="KW-0560">Oxidoreductase</keyword>
<evidence type="ECO:0000259" key="8">
    <source>
        <dbReference type="PROSITE" id="PS51387"/>
    </source>
</evidence>
<dbReference type="EC" id="1.1.2.4" evidence="7"/>
<dbReference type="Proteomes" id="UP000325684">
    <property type="component" value="Unassembled WGS sequence"/>
</dbReference>
<dbReference type="Gene3D" id="1.10.45.10">
    <property type="entry name" value="Vanillyl-alcohol Oxidase, Chain A, domain 4"/>
    <property type="match status" value="1"/>
</dbReference>
<keyword evidence="3" id="KW-0285">Flavoprotein</keyword>
<proteinExistence type="inferred from homology"/>
<dbReference type="PROSITE" id="PS51387">
    <property type="entry name" value="FAD_PCMH"/>
    <property type="match status" value="1"/>
</dbReference>
<comment type="cofactor">
    <cofactor evidence="1">
        <name>FAD</name>
        <dbReference type="ChEBI" id="CHEBI:57692"/>
    </cofactor>
</comment>
<accession>A0A5N3PB88</accession>
<evidence type="ECO:0000256" key="2">
    <source>
        <dbReference type="ARBA" id="ARBA00008000"/>
    </source>
</evidence>
<dbReference type="PANTHER" id="PTHR11748:SF111">
    <property type="entry name" value="D-LACTATE DEHYDROGENASE, MITOCHONDRIAL-RELATED"/>
    <property type="match status" value="1"/>
</dbReference>
<dbReference type="InterPro" id="IPR016171">
    <property type="entry name" value="Vanillyl_alc_oxidase_C-sub2"/>
</dbReference>
<dbReference type="GO" id="GO:0004458">
    <property type="term" value="F:D-lactate dehydrogenase (cytochrome) activity"/>
    <property type="evidence" value="ECO:0007669"/>
    <property type="project" value="UniProtKB-EC"/>
</dbReference>
<dbReference type="PANTHER" id="PTHR11748">
    <property type="entry name" value="D-LACTATE DEHYDROGENASE"/>
    <property type="match status" value="1"/>
</dbReference>
<dbReference type="Gene3D" id="3.30.465.10">
    <property type="match status" value="1"/>
</dbReference>
<evidence type="ECO:0000256" key="3">
    <source>
        <dbReference type="ARBA" id="ARBA00022630"/>
    </source>
</evidence>
<dbReference type="InterPro" id="IPR016166">
    <property type="entry name" value="FAD-bd_PCMH"/>
</dbReference>
<name>A0A5N3PB88_9HYPH</name>
<evidence type="ECO:0000256" key="1">
    <source>
        <dbReference type="ARBA" id="ARBA00001974"/>
    </source>
</evidence>
<dbReference type="Pfam" id="PF02913">
    <property type="entry name" value="FAD-oxidase_C"/>
    <property type="match status" value="1"/>
</dbReference>
<dbReference type="InterPro" id="IPR016164">
    <property type="entry name" value="FAD-linked_Oxase-like_C"/>
</dbReference>
<keyword evidence="5" id="KW-0809">Transit peptide</keyword>
<dbReference type="SUPFAM" id="SSF56176">
    <property type="entry name" value="FAD-binding/transporter-associated domain-like"/>
    <property type="match status" value="1"/>
</dbReference>
<reference evidence="9 10" key="1">
    <citation type="journal article" date="2019" name="Microorganisms">
        <title>Genome Insights into the Novel Species Microvirga brassicacearum, a Rapeseed Endophyte with Biotechnological Potential.</title>
        <authorList>
            <person name="Jimenez-Gomez A."/>
            <person name="Saati-Santamaria Z."/>
            <person name="Igual J.M."/>
            <person name="Rivas R."/>
            <person name="Mateos P.F."/>
            <person name="Garcia-Fraile P."/>
        </authorList>
    </citation>
    <scope>NUCLEOTIDE SEQUENCE [LARGE SCALE GENOMIC DNA]</scope>
    <source>
        <strain evidence="9 10">CDVBN77</strain>
    </source>
</reference>
<dbReference type="RefSeq" id="WP_150944390.1">
    <property type="nucleotide sequence ID" value="NZ_VCMV01000014.1"/>
</dbReference>
<keyword evidence="4" id="KW-0274">FAD</keyword>
<evidence type="ECO:0000313" key="10">
    <source>
        <dbReference type="Proteomes" id="UP000325684"/>
    </source>
</evidence>
<evidence type="ECO:0000256" key="4">
    <source>
        <dbReference type="ARBA" id="ARBA00022827"/>
    </source>
</evidence>
<dbReference type="Gene3D" id="3.30.70.2740">
    <property type="match status" value="1"/>
</dbReference>
<dbReference type="InterPro" id="IPR036318">
    <property type="entry name" value="FAD-bd_PCMH-like_sf"/>
</dbReference>